<organism evidence="1 2">
    <name type="scientific">Fulvivirga imtechensis AK7</name>
    <dbReference type="NCBI Taxonomy" id="1237149"/>
    <lineage>
        <taxon>Bacteria</taxon>
        <taxon>Pseudomonadati</taxon>
        <taxon>Bacteroidota</taxon>
        <taxon>Cytophagia</taxon>
        <taxon>Cytophagales</taxon>
        <taxon>Fulvivirgaceae</taxon>
        <taxon>Fulvivirga</taxon>
    </lineage>
</organism>
<name>L8JS50_9BACT</name>
<dbReference type="STRING" id="1237149.C900_03882"/>
<evidence type="ECO:0000313" key="2">
    <source>
        <dbReference type="Proteomes" id="UP000011135"/>
    </source>
</evidence>
<keyword evidence="2" id="KW-1185">Reference proteome</keyword>
<accession>L8JS50</accession>
<comment type="caution">
    <text evidence="1">The sequence shown here is derived from an EMBL/GenBank/DDBJ whole genome shotgun (WGS) entry which is preliminary data.</text>
</comment>
<dbReference type="Proteomes" id="UP000011135">
    <property type="component" value="Unassembled WGS sequence"/>
</dbReference>
<sequence length="114" mass="13140">MNIQQLNEQPIVDFLEMEGIYPRIKRGVSWWYISSIRPLEKTPSFKVDTRINSPIMVPKPWNICKRLGVRLLQRIKKLPPPLQGKPELITSGFFSTISVCGITESSVQEILILF</sequence>
<dbReference type="EMBL" id="AMZN01000055">
    <property type="protein sequence ID" value="ELR70197.1"/>
    <property type="molecule type" value="Genomic_DNA"/>
</dbReference>
<protein>
    <submittedName>
        <fullName evidence="1">Uncharacterized protein</fullName>
    </submittedName>
</protein>
<proteinExistence type="predicted"/>
<evidence type="ECO:0000313" key="1">
    <source>
        <dbReference type="EMBL" id="ELR70197.1"/>
    </source>
</evidence>
<dbReference type="AlphaFoldDB" id="L8JS50"/>
<gene>
    <name evidence="1" type="ORF">C900_03882</name>
</gene>
<reference evidence="1 2" key="1">
    <citation type="submission" date="2012-12" db="EMBL/GenBank/DDBJ databases">
        <title>Genome assembly of Fulvivirga imtechensis AK7.</title>
        <authorList>
            <person name="Nupur N."/>
            <person name="Khatri I."/>
            <person name="Kumar R."/>
            <person name="Subramanian S."/>
            <person name="Pinnaka A."/>
        </authorList>
    </citation>
    <scope>NUCLEOTIDE SEQUENCE [LARGE SCALE GENOMIC DNA]</scope>
    <source>
        <strain evidence="1 2">AK7</strain>
    </source>
</reference>